<organism evidence="1 2">
    <name type="scientific">Aeromonas diversa CDC 2478-85</name>
    <dbReference type="NCBI Taxonomy" id="1268237"/>
    <lineage>
        <taxon>Bacteria</taxon>
        <taxon>Pseudomonadati</taxon>
        <taxon>Pseudomonadota</taxon>
        <taxon>Gammaproteobacteria</taxon>
        <taxon>Aeromonadales</taxon>
        <taxon>Aeromonadaceae</taxon>
        <taxon>Aeromonas</taxon>
    </lineage>
</organism>
<keyword evidence="2" id="KW-1185">Reference proteome</keyword>
<dbReference type="eggNOG" id="COG0500">
    <property type="taxonomic scope" value="Bacteria"/>
</dbReference>
<dbReference type="EMBL" id="APVG01000098">
    <property type="protein sequence ID" value="ENY70287.1"/>
    <property type="molecule type" value="Genomic_DNA"/>
</dbReference>
<sequence>MLRRWKAIIEVCAMRDRVVIFGMGGWYQNNKQWLHKYYDVIAFSDNDSQRQGKCFEGLRVLAPTELVAIPCDFILIASMYVAEIRQQLEALSIAPERILSKDDLPQREQQLAYLFNPKGPCEATREALSTSEGRAPRRALICASGLGNSGVERALSVILKNLKLPDYHIDLLLLGDRQSLFLRALPETVQRHYLFANEQQIVDGLDAIKLGEASVLAAAILPDNYDLYVAYNEGYPTKLIAGVVPRRLARKVAWVHLDLFAWHSSSYAYTSQMQEQTAYLAFDQLIFVSRSVEQGFYKRFTALPLRSGCVIHNPFPPAKMPAASMPRPFSGFTCISIGRFTGQKRFDLLLLALNRLSSENLPFNLILLGEGEKYSTLAAQVMTMGLSKYVLMPGFVHDSEVWLRSADLYVSASVAEGYPMVLGEALLHDLPVLASDCSGNKDILADGRFGQLFASGCLEALIAALRALIVDTNALAALRKKAALAQQSEQFDLARIMKEITVRLLHE</sequence>
<dbReference type="CDD" id="cd03811">
    <property type="entry name" value="GT4_GT28_WabH-like"/>
    <property type="match status" value="1"/>
</dbReference>
<evidence type="ECO:0000313" key="2">
    <source>
        <dbReference type="Proteomes" id="UP000023775"/>
    </source>
</evidence>
<reference evidence="1 2" key="1">
    <citation type="journal article" date="2013" name="Genome Announc.">
        <title>Draft Genome Sequence of the Aeromonas diversa Type Strain.</title>
        <authorList>
            <person name="Farfan M."/>
            <person name="Spataro N."/>
            <person name="Sanglas A."/>
            <person name="Albarral V."/>
            <person name="Loren J.G."/>
            <person name="Bosch E."/>
            <person name="Fuste M.C."/>
        </authorList>
    </citation>
    <scope>NUCLEOTIDE SEQUENCE [LARGE SCALE GENOMIC DNA]</scope>
    <source>
        <strain evidence="1 2">2478-85</strain>
    </source>
</reference>
<evidence type="ECO:0000313" key="1">
    <source>
        <dbReference type="EMBL" id="ENY70287.1"/>
    </source>
</evidence>
<comment type="caution">
    <text evidence="1">The sequence shown here is derived from an EMBL/GenBank/DDBJ whole genome shotgun (WGS) entry which is preliminary data.</text>
</comment>
<dbReference type="Proteomes" id="UP000023775">
    <property type="component" value="Unassembled WGS sequence"/>
</dbReference>
<name>N9V4N8_9GAMM</name>
<protein>
    <submittedName>
        <fullName evidence="1">Lipopolysaccharide biosynthesis protein</fullName>
    </submittedName>
</protein>
<dbReference type="PATRIC" id="fig|1268237.3.peg.3740"/>
<dbReference type="Gene3D" id="3.40.50.720">
    <property type="entry name" value="NAD(P)-binding Rossmann-like Domain"/>
    <property type="match status" value="1"/>
</dbReference>
<dbReference type="OrthoDB" id="9792269at2"/>
<dbReference type="eggNOG" id="COG0438">
    <property type="taxonomic scope" value="Bacteria"/>
</dbReference>
<dbReference type="AlphaFoldDB" id="N9V4N8"/>
<dbReference type="SUPFAM" id="SSF53756">
    <property type="entry name" value="UDP-Glycosyltransferase/glycogen phosphorylase"/>
    <property type="match status" value="1"/>
</dbReference>
<dbReference type="Pfam" id="PF13692">
    <property type="entry name" value="Glyco_trans_1_4"/>
    <property type="match status" value="1"/>
</dbReference>
<gene>
    <name evidence="1" type="ORF">G114_19146</name>
</gene>
<dbReference type="RefSeq" id="WP_005364102.1">
    <property type="nucleotide sequence ID" value="NZ_APVG01000098.1"/>
</dbReference>
<dbReference type="PANTHER" id="PTHR12526">
    <property type="entry name" value="GLYCOSYLTRANSFERASE"/>
    <property type="match status" value="1"/>
</dbReference>
<accession>N9V4N8</accession>
<dbReference type="Gene3D" id="3.40.50.2000">
    <property type="entry name" value="Glycogen Phosphorylase B"/>
    <property type="match status" value="2"/>
</dbReference>
<proteinExistence type="predicted"/>